<reference evidence="2" key="1">
    <citation type="submission" date="2018-11" db="EMBL/GenBank/DDBJ databases">
        <authorList>
            <person name="Grassa J C."/>
        </authorList>
    </citation>
    <scope>NUCLEOTIDE SEQUENCE [LARGE SCALE GENOMIC DNA]</scope>
</reference>
<protein>
    <submittedName>
        <fullName evidence="2">Uncharacterized protein</fullName>
    </submittedName>
</protein>
<keyword evidence="3" id="KW-1185">Reference proteome</keyword>
<feature type="compositionally biased region" description="Polar residues" evidence="1">
    <location>
        <begin position="54"/>
        <end position="65"/>
    </location>
</feature>
<organism evidence="2 3">
    <name type="scientific">Cannabis sativa</name>
    <name type="common">Hemp</name>
    <name type="synonym">Marijuana</name>
    <dbReference type="NCBI Taxonomy" id="3483"/>
    <lineage>
        <taxon>Eukaryota</taxon>
        <taxon>Viridiplantae</taxon>
        <taxon>Streptophyta</taxon>
        <taxon>Embryophyta</taxon>
        <taxon>Tracheophyta</taxon>
        <taxon>Spermatophyta</taxon>
        <taxon>Magnoliopsida</taxon>
        <taxon>eudicotyledons</taxon>
        <taxon>Gunneridae</taxon>
        <taxon>Pentapetalae</taxon>
        <taxon>rosids</taxon>
        <taxon>fabids</taxon>
        <taxon>Rosales</taxon>
        <taxon>Cannabaceae</taxon>
        <taxon>Cannabis</taxon>
    </lineage>
</organism>
<feature type="compositionally biased region" description="Basic and acidic residues" evidence="1">
    <location>
        <begin position="1"/>
        <end position="25"/>
    </location>
</feature>
<feature type="region of interest" description="Disordered" evidence="1">
    <location>
        <begin position="1"/>
        <end position="75"/>
    </location>
</feature>
<evidence type="ECO:0000313" key="2">
    <source>
        <dbReference type="EnsemblPlants" id="cds.evm.model.04.1012"/>
    </source>
</evidence>
<accession>A0A803PBC9</accession>
<dbReference type="Proteomes" id="UP000596661">
    <property type="component" value="Chromosome 4"/>
</dbReference>
<feature type="region of interest" description="Disordered" evidence="1">
    <location>
        <begin position="101"/>
        <end position="124"/>
    </location>
</feature>
<reference evidence="2" key="2">
    <citation type="submission" date="2021-03" db="UniProtKB">
        <authorList>
            <consortium name="EnsemblPlants"/>
        </authorList>
    </citation>
    <scope>IDENTIFICATION</scope>
</reference>
<sequence length="124" mass="14112">MGDHDDNDNNHPEETNRRPGKEPMGSRRPPISRTTYSTRSTRLRRSQRGHDQNPESGNEETNTNARGFVPMSEGAYDPTRYVPLVELENCKLRQRLADANQQNAELERGSRSQGNSRKCCTKPT</sequence>
<dbReference type="AlphaFoldDB" id="A0A803PBC9"/>
<feature type="compositionally biased region" description="Low complexity" evidence="1">
    <location>
        <begin position="26"/>
        <end position="40"/>
    </location>
</feature>
<dbReference type="EnsemblPlants" id="evm.model.04.1012">
    <property type="protein sequence ID" value="cds.evm.model.04.1012"/>
    <property type="gene ID" value="evm.TU.04.1012"/>
</dbReference>
<name>A0A803PBC9_CANSA</name>
<dbReference type="EMBL" id="UZAU01000371">
    <property type="status" value="NOT_ANNOTATED_CDS"/>
    <property type="molecule type" value="Genomic_DNA"/>
</dbReference>
<dbReference type="Gramene" id="evm.model.04.1012">
    <property type="protein sequence ID" value="cds.evm.model.04.1012"/>
    <property type="gene ID" value="evm.TU.04.1012"/>
</dbReference>
<feature type="compositionally biased region" description="Polar residues" evidence="1">
    <location>
        <begin position="111"/>
        <end position="124"/>
    </location>
</feature>
<evidence type="ECO:0000256" key="1">
    <source>
        <dbReference type="SAM" id="MobiDB-lite"/>
    </source>
</evidence>
<evidence type="ECO:0000313" key="3">
    <source>
        <dbReference type="Proteomes" id="UP000596661"/>
    </source>
</evidence>
<proteinExistence type="predicted"/>